<dbReference type="PANTHER" id="PTHR47534:SF3">
    <property type="entry name" value="ALCOHOL DEHYDROGENASE-LIKE C-TERMINAL DOMAIN-CONTAINING PROTEIN"/>
    <property type="match status" value="1"/>
</dbReference>
<evidence type="ECO:0000256" key="1">
    <source>
        <dbReference type="ARBA" id="ARBA00023002"/>
    </source>
</evidence>
<dbReference type="OrthoDB" id="2898509at2759"/>
<accession>A0A813FNY5</accession>
<dbReference type="PRINTS" id="PR00081">
    <property type="entry name" value="GDHRDH"/>
</dbReference>
<sequence length="293" mass="31357">MNGSSLGMRLDPQRPFLGAGLKVAVVGGTSGIGAAFAKEMASKGADVIVMGRTFRDEGPRLTFIKADLSSVESMKAAAAELPAEDLDMLIFTNGILPAKTRVATSDGLEADLAVSYISRFVILRELSERLGTNRPRRPRVFVMGGPGLGEKGNPADLNAENSYSRFLQHGKTVAVNEALVLDAAARFPRLAVFGLNPGLIKTDIRSSITGTGCFFRFTEGVVGYCFPSAEVYAERLVPVLFAPALEKESGFHFNPKADAIKPSKVMTTQLTAKYIEATEALLARLPIKDGEKS</sequence>
<dbReference type="Gene3D" id="3.40.50.720">
    <property type="entry name" value="NAD(P)-binding Rossmann-like Domain"/>
    <property type="match status" value="1"/>
</dbReference>
<dbReference type="EMBL" id="CAJNNV010025784">
    <property type="protein sequence ID" value="CAE8616069.1"/>
    <property type="molecule type" value="Genomic_DNA"/>
</dbReference>
<dbReference type="InterPro" id="IPR002347">
    <property type="entry name" value="SDR_fam"/>
</dbReference>
<dbReference type="OMA" id="DEIEPNG"/>
<comment type="caution">
    <text evidence="2">The sequence shown here is derived from an EMBL/GenBank/DDBJ whole genome shotgun (WGS) entry which is preliminary data.</text>
</comment>
<evidence type="ECO:0008006" key="4">
    <source>
        <dbReference type="Google" id="ProtNLM"/>
    </source>
</evidence>
<keyword evidence="1" id="KW-0560">Oxidoreductase</keyword>
<dbReference type="InterPro" id="IPR036291">
    <property type="entry name" value="NAD(P)-bd_dom_sf"/>
</dbReference>
<dbReference type="InterPro" id="IPR052228">
    <property type="entry name" value="Sec_Metab_Biosynth_Oxidored"/>
</dbReference>
<reference evidence="2" key="1">
    <citation type="submission" date="2021-02" db="EMBL/GenBank/DDBJ databases">
        <authorList>
            <person name="Dougan E. K."/>
            <person name="Rhodes N."/>
            <person name="Thang M."/>
            <person name="Chan C."/>
        </authorList>
    </citation>
    <scope>NUCLEOTIDE SEQUENCE</scope>
</reference>
<proteinExistence type="predicted"/>
<dbReference type="PANTHER" id="PTHR47534">
    <property type="entry name" value="YALI0E05731P"/>
    <property type="match status" value="1"/>
</dbReference>
<protein>
    <recommendedName>
        <fullName evidence="4">Protochlorophyllide reductase</fullName>
    </recommendedName>
</protein>
<keyword evidence="3" id="KW-1185">Reference proteome</keyword>
<evidence type="ECO:0000313" key="2">
    <source>
        <dbReference type="EMBL" id="CAE8616069.1"/>
    </source>
</evidence>
<evidence type="ECO:0000313" key="3">
    <source>
        <dbReference type="Proteomes" id="UP000654075"/>
    </source>
</evidence>
<gene>
    <name evidence="2" type="ORF">PGLA1383_LOCUS33774</name>
</gene>
<dbReference type="Proteomes" id="UP000654075">
    <property type="component" value="Unassembled WGS sequence"/>
</dbReference>
<dbReference type="GO" id="GO:0016491">
    <property type="term" value="F:oxidoreductase activity"/>
    <property type="evidence" value="ECO:0007669"/>
    <property type="project" value="UniProtKB-KW"/>
</dbReference>
<organism evidence="2 3">
    <name type="scientific">Polarella glacialis</name>
    <name type="common">Dinoflagellate</name>
    <dbReference type="NCBI Taxonomy" id="89957"/>
    <lineage>
        <taxon>Eukaryota</taxon>
        <taxon>Sar</taxon>
        <taxon>Alveolata</taxon>
        <taxon>Dinophyceae</taxon>
        <taxon>Suessiales</taxon>
        <taxon>Suessiaceae</taxon>
        <taxon>Polarella</taxon>
    </lineage>
</organism>
<dbReference type="Pfam" id="PF00106">
    <property type="entry name" value="adh_short"/>
    <property type="match status" value="1"/>
</dbReference>
<dbReference type="SUPFAM" id="SSF51735">
    <property type="entry name" value="NAD(P)-binding Rossmann-fold domains"/>
    <property type="match status" value="1"/>
</dbReference>
<dbReference type="AlphaFoldDB" id="A0A813FNY5"/>
<name>A0A813FNY5_POLGL</name>